<feature type="transmembrane region" description="Helical" evidence="1">
    <location>
        <begin position="158"/>
        <end position="176"/>
    </location>
</feature>
<organism evidence="2 3">
    <name type="scientific">Paraburkholderia sprentiae WSM5005</name>
    <dbReference type="NCBI Taxonomy" id="754502"/>
    <lineage>
        <taxon>Bacteria</taxon>
        <taxon>Pseudomonadati</taxon>
        <taxon>Pseudomonadota</taxon>
        <taxon>Betaproteobacteria</taxon>
        <taxon>Burkholderiales</taxon>
        <taxon>Burkholderiaceae</taxon>
        <taxon>Paraburkholderia</taxon>
    </lineage>
</organism>
<dbReference type="KEGG" id="pspw:BJG93_31115"/>
<evidence type="ECO:0000313" key="3">
    <source>
        <dbReference type="Proteomes" id="UP000179860"/>
    </source>
</evidence>
<feature type="transmembrane region" description="Helical" evidence="1">
    <location>
        <begin position="119"/>
        <end position="152"/>
    </location>
</feature>
<keyword evidence="1" id="KW-0472">Membrane</keyword>
<evidence type="ECO:0000256" key="1">
    <source>
        <dbReference type="SAM" id="Phobius"/>
    </source>
</evidence>
<feature type="transmembrane region" description="Helical" evidence="1">
    <location>
        <begin position="76"/>
        <end position="99"/>
    </location>
</feature>
<keyword evidence="1" id="KW-1133">Transmembrane helix</keyword>
<dbReference type="Proteomes" id="UP000179860">
    <property type="component" value="Plasmid pl1WSM5005"/>
</dbReference>
<dbReference type="EMBL" id="CP017563">
    <property type="protein sequence ID" value="APA89900.1"/>
    <property type="molecule type" value="Genomic_DNA"/>
</dbReference>
<accession>A0A1I9YUL2</accession>
<sequence>MSPLVRAACASGQRLAVRRAARSSQRVFVGVCALIFAASVAATLAHSASMSAMGALPMPGGWSMSTLWMPTCGRTWARTAASFIGMWIVMMAAMMLPSFVPTLLRYRDAVASRANPGRLAVLTMLVSGAYAVVWTALGVAVFALGASLAALALRWPPLARAVPLAASLVILLAGALQFSTWKARRLACSRATPSLPADAACAWRYGLRIGIDCGACCGGLTAILLVVGMTDLPLMAAVTAAITAERLAPDGARVARAIGAIALGGAGLLLVRAIAAG</sequence>
<name>A0A1I9YUL2_9BURK</name>
<dbReference type="InterPro" id="IPR018688">
    <property type="entry name" value="PpoB2-like"/>
</dbReference>
<gene>
    <name evidence="2" type="ORF">BJG93_31115</name>
</gene>
<keyword evidence="2" id="KW-0614">Plasmid</keyword>
<evidence type="ECO:0000313" key="2">
    <source>
        <dbReference type="EMBL" id="APA89900.1"/>
    </source>
</evidence>
<feature type="transmembrane region" description="Helical" evidence="1">
    <location>
        <begin position="254"/>
        <end position="275"/>
    </location>
</feature>
<dbReference type="OrthoDB" id="980055at2"/>
<dbReference type="Pfam" id="PF09948">
    <property type="entry name" value="PpoB2"/>
    <property type="match status" value="1"/>
</dbReference>
<reference evidence="2" key="2">
    <citation type="submission" date="2021-06" db="EMBL/GenBank/DDBJ databases">
        <authorList>
            <person name="Rogers T.H."/>
            <person name="Ramsay J.P."/>
            <person name="Wang P."/>
            <person name="Terpolilli J."/>
        </authorList>
    </citation>
    <scope>NUCLEOTIDE SEQUENCE</scope>
    <source>
        <strain evidence="2">WSM5005</strain>
        <plasmid evidence="2">pl1WSM5005</plasmid>
    </source>
</reference>
<dbReference type="RefSeq" id="WP_027194744.1">
    <property type="nucleotide sequence ID" value="NZ_CP017563.2"/>
</dbReference>
<dbReference type="AlphaFoldDB" id="A0A1I9YUL2"/>
<protein>
    <submittedName>
        <fullName evidence="2">DUF2182 domain-containing protein</fullName>
    </submittedName>
</protein>
<reference evidence="2" key="1">
    <citation type="submission" date="2016-09" db="EMBL/GenBank/DDBJ databases">
        <title>The Complete Genome of Burkholderia sprentiae wsm5005.</title>
        <authorList>
            <person name="De Meyer S."/>
            <person name="Wang P."/>
            <person name="Terpolilli J."/>
        </authorList>
    </citation>
    <scope>NUCLEOTIDE SEQUENCE [LARGE SCALE GENOMIC DNA]</scope>
    <source>
        <strain evidence="2">WSM5005</strain>
        <plasmid evidence="2">pl1WSM5005</plasmid>
    </source>
</reference>
<geneLocation type="plasmid" evidence="2 3">
    <name>pl1WSM5005</name>
</geneLocation>
<feature type="transmembrane region" description="Helical" evidence="1">
    <location>
        <begin position="27"/>
        <end position="56"/>
    </location>
</feature>
<keyword evidence="3" id="KW-1185">Reference proteome</keyword>
<feature type="transmembrane region" description="Helical" evidence="1">
    <location>
        <begin position="213"/>
        <end position="242"/>
    </location>
</feature>
<keyword evidence="1" id="KW-0812">Transmembrane</keyword>
<proteinExistence type="predicted"/>